<evidence type="ECO:0000313" key="2">
    <source>
        <dbReference type="Proteomes" id="UP000595814"/>
    </source>
</evidence>
<organism evidence="1 2">
    <name type="scientific">Miniphocaeibacter halophilus</name>
    <dbReference type="NCBI Taxonomy" id="2931922"/>
    <lineage>
        <taxon>Bacteria</taxon>
        <taxon>Bacillati</taxon>
        <taxon>Bacillota</taxon>
        <taxon>Tissierellia</taxon>
        <taxon>Tissierellales</taxon>
        <taxon>Peptoniphilaceae</taxon>
        <taxon>Miniphocaeibacter</taxon>
    </lineage>
</organism>
<protein>
    <submittedName>
        <fullName evidence="1">DNA internalization-related competence protein ComEC/Rec2</fullName>
    </submittedName>
</protein>
<proteinExistence type="predicted"/>
<name>A0AC61MTR0_9FIRM</name>
<reference evidence="1 2" key="1">
    <citation type="journal article" date="2022" name="Int. J. Syst. Evol. Microbiol.">
        <title>Miniphocaeibacter halophilus sp. nov., an ammonium-tolerant acetate-producing bacterium isolated from a biogas system.</title>
        <authorList>
            <person name="Schnurer A."/>
            <person name="Singh A."/>
            <person name="Bi S."/>
            <person name="Qiao W."/>
            <person name="Westerholm M."/>
        </authorList>
    </citation>
    <scope>NUCLEOTIDE SEQUENCE [LARGE SCALE GENOMIC DNA]</scope>
    <source>
        <strain evidence="1 2">AMB_01</strain>
    </source>
</reference>
<sequence length="796" mass="92173">MRKYPSVIIAIILFIGIILNKIFNFPKNHLIIFLFLGTFLFLIKNKNINYLGLALILTTVTIFNFNNTLNKINPTLDGNYYTVSGDIKNLKKDDNKTTLIITNVALDSNIKIEDIIVYYNGENNKLSVGDKIKFIDQIYVPIENFNPGEFNYYNYLISNNIFYYSYTKDLQVIGRSSNILLTARDCFFTKVNKILSKLDSNSKDFLYSVFTGNNFLSEEYTNMYKNLGIMHILSVSGLHIVILQSLLMFCLNFIIINKNTKRILSLFLIFLYCLLIGFPISAIRAFIFLFIDFISSVSMRPKVQIKTISISAILILLINPWSIFDLGFQFSFLSVLGIAIIYPLLKNKNYANGSILNLFYITLAINILIIPLQLYYFKNFSIAFFLGNIIAIPILTIIINISVIYMLVNFLPLISTILKLIIDFLYNISTYCLLGINNLFEKFNNGIYLNLYNIISIYMIIVLILIMYKNYYYLKRNSKIILNILIKLIPIHIILLFYCTNFLTPLRFNMINIGQGDCFLLETKNYNILFDTGGSVFKEYDKSGNRLINFLKYKKIKNIDAIFISHFDEDHAGNIKLLLDNFGEIPVYGRNNGLDILKNKYEIDNVLYFELNNNEIIKFEDIEIQVISPNNQVGDENSKSLIFKMKINNNTILLTGDTIEEVEKNILDNNLKSDILKIPHHGSKTSSSTEFINTVNPRIALLSVGKNNIYNLPNDEVIKKYKENNVNIKRTDNDGIIITDFYKDGYKIYKYSEILKYNISNSVILIYTIYGLALVLILKNYYSRMTYEKKYILNLW</sequence>
<gene>
    <name evidence="1" type="ORF">JFY71_10215</name>
</gene>
<dbReference type="EMBL" id="CP066744">
    <property type="protein sequence ID" value="QQK07653.1"/>
    <property type="molecule type" value="Genomic_DNA"/>
</dbReference>
<evidence type="ECO:0000313" key="1">
    <source>
        <dbReference type="EMBL" id="QQK07653.1"/>
    </source>
</evidence>
<accession>A0AC61MTR0</accession>
<dbReference type="Proteomes" id="UP000595814">
    <property type="component" value="Chromosome"/>
</dbReference>
<keyword evidence="2" id="KW-1185">Reference proteome</keyword>